<accession>A0ABU8GWF0</accession>
<evidence type="ECO:0000313" key="2">
    <source>
        <dbReference type="Proteomes" id="UP001365781"/>
    </source>
</evidence>
<name>A0ABU8GWF0_9ACTN</name>
<proteinExistence type="predicted"/>
<dbReference type="EMBL" id="JBBAYM010000707">
    <property type="protein sequence ID" value="MEI5617507.1"/>
    <property type="molecule type" value="Genomic_DNA"/>
</dbReference>
<dbReference type="SUPFAM" id="SSF52096">
    <property type="entry name" value="ClpP/crotonase"/>
    <property type="match status" value="1"/>
</dbReference>
<feature type="non-terminal residue" evidence="1">
    <location>
        <position position="73"/>
    </location>
</feature>
<organism evidence="1 2">
    <name type="scientific">Streptomyces brasiliscabiei</name>
    <dbReference type="NCBI Taxonomy" id="2736302"/>
    <lineage>
        <taxon>Bacteria</taxon>
        <taxon>Bacillati</taxon>
        <taxon>Actinomycetota</taxon>
        <taxon>Actinomycetes</taxon>
        <taxon>Kitasatosporales</taxon>
        <taxon>Streptomycetaceae</taxon>
        <taxon>Streptomyces</taxon>
    </lineage>
</organism>
<evidence type="ECO:0000313" key="1">
    <source>
        <dbReference type="EMBL" id="MEI5617507.1"/>
    </source>
</evidence>
<comment type="caution">
    <text evidence="1">The sequence shown here is derived from an EMBL/GenBank/DDBJ whole genome shotgun (WGS) entry which is preliminary data.</text>
</comment>
<gene>
    <name evidence="1" type="ORF">WB403_51330</name>
</gene>
<protein>
    <submittedName>
        <fullName evidence="1">Uncharacterized protein</fullName>
    </submittedName>
</protein>
<dbReference type="InterPro" id="IPR029045">
    <property type="entry name" value="ClpP/crotonase-like_dom_sf"/>
</dbReference>
<reference evidence="1 2" key="1">
    <citation type="submission" date="2024-03" db="EMBL/GenBank/DDBJ databases">
        <title>First Report of Pectobacterium brasiliscabiei causing potato scab in china.</title>
        <authorList>
            <person name="Handique U."/>
        </authorList>
    </citation>
    <scope>NUCLEOTIDE SEQUENCE [LARGE SCALE GENOMIC DNA]</scope>
    <source>
        <strain evidence="1 2">ZRIMU1503</strain>
    </source>
</reference>
<sequence length="73" mass="7597">MLTLAEDWRVPLVFYAEGGGGRPGDTDRLGMTGLDGPSFLQFARLSGLVPVIGIVSGYCFAGNAAMLGCCDVI</sequence>
<keyword evidence="2" id="KW-1185">Reference proteome</keyword>
<dbReference type="Proteomes" id="UP001365781">
    <property type="component" value="Unassembled WGS sequence"/>
</dbReference>
<dbReference type="Gene3D" id="3.90.226.10">
    <property type="entry name" value="2-enoyl-CoA Hydratase, Chain A, domain 1"/>
    <property type="match status" value="1"/>
</dbReference>